<dbReference type="Proteomes" id="UP000648239">
    <property type="component" value="Unassembled WGS sequence"/>
</dbReference>
<evidence type="ECO:0000313" key="1">
    <source>
        <dbReference type="EMBL" id="MBD3867933.1"/>
    </source>
</evidence>
<proteinExistence type="predicted"/>
<reference evidence="1 2" key="1">
    <citation type="submission" date="2020-08" db="EMBL/GenBank/DDBJ databases">
        <title>Acidobacteriota in marine sediments use diverse sulfur dissimilation pathways.</title>
        <authorList>
            <person name="Wasmund K."/>
        </authorList>
    </citation>
    <scope>NUCLEOTIDE SEQUENCE [LARGE SCALE GENOMIC DNA]</scope>
    <source>
        <strain evidence="1">MAG AM4</strain>
    </source>
</reference>
<organism evidence="1 2">
    <name type="scientific">Candidatus Polarisedimenticola svalbardensis</name>
    <dbReference type="NCBI Taxonomy" id="2886004"/>
    <lineage>
        <taxon>Bacteria</taxon>
        <taxon>Pseudomonadati</taxon>
        <taxon>Acidobacteriota</taxon>
        <taxon>Candidatus Polarisedimenticolia</taxon>
        <taxon>Candidatus Polarisedimenticolales</taxon>
        <taxon>Candidatus Polarisedimenticolaceae</taxon>
        <taxon>Candidatus Polarisedimenticola</taxon>
    </lineage>
</organism>
<dbReference type="PROSITE" id="PS51257">
    <property type="entry name" value="PROKAR_LIPOPROTEIN"/>
    <property type="match status" value="1"/>
</dbReference>
<evidence type="ECO:0000313" key="2">
    <source>
        <dbReference type="Proteomes" id="UP000648239"/>
    </source>
</evidence>
<sequence>MDSKPVRYLFVLLLSALITITLTGCGGGETTDLESAAEDMAAEADEAVEGAMENAGDAAEGAMDMAGEKLNAAAVMVLAKADGMDGAEDMVVSKCPGCALAMEGDAAHAANMGDYELHFCSADCKDKFNEAPVKSLMAMQLPEVDPSKLLE</sequence>
<name>A0A8J7CL43_9BACT</name>
<dbReference type="AlphaFoldDB" id="A0A8J7CL43"/>
<accession>A0A8J7CL43</accession>
<gene>
    <name evidence="1" type="ORF">IFK94_07405</name>
</gene>
<protein>
    <recommendedName>
        <fullName evidence="3">TRASH domain-containing protein</fullName>
    </recommendedName>
</protein>
<comment type="caution">
    <text evidence="1">The sequence shown here is derived from an EMBL/GenBank/DDBJ whole genome shotgun (WGS) entry which is preliminary data.</text>
</comment>
<dbReference type="EMBL" id="JACXWD010000018">
    <property type="protein sequence ID" value="MBD3867933.1"/>
    <property type="molecule type" value="Genomic_DNA"/>
</dbReference>
<evidence type="ECO:0008006" key="3">
    <source>
        <dbReference type="Google" id="ProtNLM"/>
    </source>
</evidence>